<comment type="cofactor">
    <cofactor evidence="2">
        <name>Zn(2+)</name>
        <dbReference type="ChEBI" id="CHEBI:29105"/>
    </cofactor>
</comment>
<dbReference type="Pfam" id="PF02578">
    <property type="entry name" value="Cu-oxidase_4"/>
    <property type="match status" value="1"/>
</dbReference>
<dbReference type="GO" id="GO:0016491">
    <property type="term" value="F:oxidoreductase activity"/>
    <property type="evidence" value="ECO:0007669"/>
    <property type="project" value="UniProtKB-KW"/>
</dbReference>
<dbReference type="InterPro" id="IPR003730">
    <property type="entry name" value="Cu_polyphenol_OxRdtase"/>
</dbReference>
<dbReference type="InterPro" id="IPR011324">
    <property type="entry name" value="Cytotoxic_necrot_fac-like_cat"/>
</dbReference>
<dbReference type="RefSeq" id="WP_067367372.1">
    <property type="nucleotide sequence ID" value="NZ_BAAAFS010000003.1"/>
</dbReference>
<dbReference type="CDD" id="cd16833">
    <property type="entry name" value="YfiH"/>
    <property type="match status" value="1"/>
</dbReference>
<evidence type="ECO:0000256" key="5">
    <source>
        <dbReference type="ARBA" id="ARBA00022723"/>
    </source>
</evidence>
<evidence type="ECO:0000256" key="1">
    <source>
        <dbReference type="ARBA" id="ARBA00000553"/>
    </source>
</evidence>
<proteinExistence type="inferred from homology"/>
<dbReference type="Gene3D" id="3.60.140.10">
    <property type="entry name" value="CNF1/YfiH-like putative cysteine hydrolases"/>
    <property type="match status" value="1"/>
</dbReference>
<sequence>MTTLLTPEWPVPSQVAACSTLRRGGVSQPPFDSLNLGLHVGDSPADVARNREILAMSAGFPDTPFWLNQVHGTAVAVLDNTTPPGPEADAVYTRTPGKVCAIMTADCLPVLFCARDGREVAGAHAGWRGLCEGVLESTLACFSAAPSEIMAWLGPAIGPQRFEVGAEVREAFIAHSPQAASAFIPRGDKYLADIYGLARQRLEQQGVTAIYGGTECTVSDPARFFSYRRDARTGRMASFIWITQPHQSSVISYQS</sequence>
<dbReference type="GO" id="GO:0005507">
    <property type="term" value="F:copper ion binding"/>
    <property type="evidence" value="ECO:0007669"/>
    <property type="project" value="TreeGrafter"/>
</dbReference>
<evidence type="ECO:0000313" key="15">
    <source>
        <dbReference type="Proteomes" id="UP000322181"/>
    </source>
</evidence>
<dbReference type="EMBL" id="VXKB01000003">
    <property type="protein sequence ID" value="KAA8714591.1"/>
    <property type="molecule type" value="Genomic_DNA"/>
</dbReference>
<dbReference type="GO" id="GO:0017061">
    <property type="term" value="F:S-methyl-5-thioadenosine phosphorylase activity"/>
    <property type="evidence" value="ECO:0007669"/>
    <property type="project" value="UniProtKB-EC"/>
</dbReference>
<evidence type="ECO:0000256" key="7">
    <source>
        <dbReference type="ARBA" id="ARBA00022833"/>
    </source>
</evidence>
<comment type="catalytic activity">
    <reaction evidence="10">
        <text>adenosine + H2O + H(+) = inosine + NH4(+)</text>
        <dbReference type="Rhea" id="RHEA:24408"/>
        <dbReference type="ChEBI" id="CHEBI:15377"/>
        <dbReference type="ChEBI" id="CHEBI:15378"/>
        <dbReference type="ChEBI" id="CHEBI:16335"/>
        <dbReference type="ChEBI" id="CHEBI:17596"/>
        <dbReference type="ChEBI" id="CHEBI:28938"/>
        <dbReference type="EC" id="3.5.4.4"/>
    </reaction>
    <physiologicalReaction direction="left-to-right" evidence="10">
        <dbReference type="Rhea" id="RHEA:24409"/>
    </physiologicalReaction>
</comment>
<dbReference type="SUPFAM" id="SSF64438">
    <property type="entry name" value="CNF1/YfiH-like putative cysteine hydrolases"/>
    <property type="match status" value="1"/>
</dbReference>
<dbReference type="PANTHER" id="PTHR30616:SF2">
    <property type="entry name" value="PURINE NUCLEOSIDE PHOSPHORYLASE LACC1"/>
    <property type="match status" value="1"/>
</dbReference>
<accession>A0A5M9R258</accession>
<keyword evidence="6" id="KW-0378">Hydrolase</keyword>
<comment type="similarity">
    <text evidence="3 13">Belongs to the purine nucleoside phosphorylase YfiH/LACC1 family.</text>
</comment>
<dbReference type="Proteomes" id="UP000322181">
    <property type="component" value="Unassembled WGS sequence"/>
</dbReference>
<evidence type="ECO:0000256" key="3">
    <source>
        <dbReference type="ARBA" id="ARBA00007353"/>
    </source>
</evidence>
<dbReference type="NCBIfam" id="TIGR00726">
    <property type="entry name" value="peptidoglycan editing factor PgeF"/>
    <property type="match status" value="1"/>
</dbReference>
<evidence type="ECO:0000256" key="2">
    <source>
        <dbReference type="ARBA" id="ARBA00001947"/>
    </source>
</evidence>
<comment type="caution">
    <text evidence="14">The sequence shown here is derived from an EMBL/GenBank/DDBJ whole genome shotgun (WGS) entry which is preliminary data.</text>
</comment>
<dbReference type="AlphaFoldDB" id="A0A5M9R258"/>
<evidence type="ECO:0000256" key="9">
    <source>
        <dbReference type="ARBA" id="ARBA00023008"/>
    </source>
</evidence>
<dbReference type="PANTHER" id="PTHR30616">
    <property type="entry name" value="UNCHARACTERIZED PROTEIN YFIH"/>
    <property type="match status" value="1"/>
</dbReference>
<evidence type="ECO:0000256" key="4">
    <source>
        <dbReference type="ARBA" id="ARBA00022679"/>
    </source>
</evidence>
<keyword evidence="9" id="KW-0186">Copper</keyword>
<evidence type="ECO:0000256" key="11">
    <source>
        <dbReference type="ARBA" id="ARBA00048968"/>
    </source>
</evidence>
<keyword evidence="5" id="KW-0479">Metal-binding</keyword>
<dbReference type="InterPro" id="IPR038371">
    <property type="entry name" value="Cu_polyphenol_OxRdtase_sf"/>
</dbReference>
<protein>
    <recommendedName>
        <fullName evidence="13">Purine nucleoside phosphorylase</fullName>
    </recommendedName>
</protein>
<comment type="catalytic activity">
    <reaction evidence="12">
        <text>S-methyl-5'-thioadenosine + phosphate = 5-(methylsulfanyl)-alpha-D-ribose 1-phosphate + adenine</text>
        <dbReference type="Rhea" id="RHEA:11852"/>
        <dbReference type="ChEBI" id="CHEBI:16708"/>
        <dbReference type="ChEBI" id="CHEBI:17509"/>
        <dbReference type="ChEBI" id="CHEBI:43474"/>
        <dbReference type="ChEBI" id="CHEBI:58533"/>
        <dbReference type="EC" id="2.4.2.28"/>
    </reaction>
    <physiologicalReaction direction="left-to-right" evidence="12">
        <dbReference type="Rhea" id="RHEA:11853"/>
    </physiologicalReaction>
</comment>
<evidence type="ECO:0000256" key="8">
    <source>
        <dbReference type="ARBA" id="ARBA00023002"/>
    </source>
</evidence>
<evidence type="ECO:0000256" key="13">
    <source>
        <dbReference type="RuleBase" id="RU361274"/>
    </source>
</evidence>
<keyword evidence="4" id="KW-0808">Transferase</keyword>
<dbReference type="OrthoDB" id="4279at2"/>
<evidence type="ECO:0000256" key="12">
    <source>
        <dbReference type="ARBA" id="ARBA00049893"/>
    </source>
</evidence>
<evidence type="ECO:0000256" key="6">
    <source>
        <dbReference type="ARBA" id="ARBA00022801"/>
    </source>
</evidence>
<comment type="catalytic activity">
    <reaction evidence="1">
        <text>inosine + phosphate = alpha-D-ribose 1-phosphate + hypoxanthine</text>
        <dbReference type="Rhea" id="RHEA:27646"/>
        <dbReference type="ChEBI" id="CHEBI:17368"/>
        <dbReference type="ChEBI" id="CHEBI:17596"/>
        <dbReference type="ChEBI" id="CHEBI:43474"/>
        <dbReference type="ChEBI" id="CHEBI:57720"/>
        <dbReference type="EC" id="2.4.2.1"/>
    </reaction>
    <physiologicalReaction direction="left-to-right" evidence="1">
        <dbReference type="Rhea" id="RHEA:27647"/>
    </physiologicalReaction>
</comment>
<name>A0A5M9R258_9GAMM</name>
<evidence type="ECO:0000256" key="10">
    <source>
        <dbReference type="ARBA" id="ARBA00047989"/>
    </source>
</evidence>
<evidence type="ECO:0000313" key="14">
    <source>
        <dbReference type="EMBL" id="KAA8714591.1"/>
    </source>
</evidence>
<organism evidence="14 15">
    <name type="scientific">Morganella psychrotolerans</name>
    <dbReference type="NCBI Taxonomy" id="368603"/>
    <lineage>
        <taxon>Bacteria</taxon>
        <taxon>Pseudomonadati</taxon>
        <taxon>Pseudomonadota</taxon>
        <taxon>Gammaproteobacteria</taxon>
        <taxon>Enterobacterales</taxon>
        <taxon>Morganellaceae</taxon>
        <taxon>Morganella</taxon>
    </lineage>
</organism>
<dbReference type="GO" id="GO:0004000">
    <property type="term" value="F:adenosine deaminase activity"/>
    <property type="evidence" value="ECO:0007669"/>
    <property type="project" value="RHEA"/>
</dbReference>
<dbReference type="FunFam" id="3.60.140.10:FF:000001">
    <property type="entry name" value="Polyphenol oxidase"/>
    <property type="match status" value="1"/>
</dbReference>
<dbReference type="NCBIfam" id="NF007998">
    <property type="entry name" value="PRK10723.1"/>
    <property type="match status" value="1"/>
</dbReference>
<reference evidence="14 15" key="1">
    <citation type="submission" date="2019-09" db="EMBL/GenBank/DDBJ databases">
        <title>Draft genome sequence of various Type strains from the CCUG.</title>
        <authorList>
            <person name="Pineiro-Iglesias B."/>
            <person name="Tunovic T."/>
            <person name="Unosson C."/>
            <person name="Inganas E."/>
            <person name="Ohlen M."/>
            <person name="Cardew S."/>
            <person name="Jensie-Markopoulos S."/>
            <person name="Salva-Serra F."/>
            <person name="Jaen-Luchoro D."/>
            <person name="Karlsson R."/>
            <person name="Svensson-Stadler L."/>
            <person name="Chun J."/>
            <person name="Moore E."/>
        </authorList>
    </citation>
    <scope>NUCLEOTIDE SEQUENCE [LARGE SCALE GENOMIC DNA]</scope>
    <source>
        <strain evidence="14 15">CCUG 53682T</strain>
    </source>
</reference>
<comment type="catalytic activity">
    <reaction evidence="11">
        <text>adenosine + phosphate = alpha-D-ribose 1-phosphate + adenine</text>
        <dbReference type="Rhea" id="RHEA:27642"/>
        <dbReference type="ChEBI" id="CHEBI:16335"/>
        <dbReference type="ChEBI" id="CHEBI:16708"/>
        <dbReference type="ChEBI" id="CHEBI:43474"/>
        <dbReference type="ChEBI" id="CHEBI:57720"/>
        <dbReference type="EC" id="2.4.2.1"/>
    </reaction>
    <physiologicalReaction direction="left-to-right" evidence="11">
        <dbReference type="Rhea" id="RHEA:27643"/>
    </physiologicalReaction>
</comment>
<keyword evidence="7" id="KW-0862">Zinc</keyword>
<keyword evidence="8 14" id="KW-0560">Oxidoreductase</keyword>
<gene>
    <name evidence="14" type="primary">pgeF</name>
    <name evidence="14" type="ORF">F4V73_12090</name>
</gene>